<organism evidence="5 6">
    <name type="scientific">Neopusillimonas maritima</name>
    <dbReference type="NCBI Taxonomy" id="2026239"/>
    <lineage>
        <taxon>Bacteria</taxon>
        <taxon>Pseudomonadati</taxon>
        <taxon>Pseudomonadota</taxon>
        <taxon>Betaproteobacteria</taxon>
        <taxon>Burkholderiales</taxon>
        <taxon>Alcaligenaceae</taxon>
        <taxon>Neopusillimonas</taxon>
    </lineage>
</organism>
<dbReference type="PANTHER" id="PTHR42998">
    <property type="entry name" value="TYPE I RESTRICTION ENZYME HINDVIIP M PROTEIN-RELATED"/>
    <property type="match status" value="1"/>
</dbReference>
<dbReference type="Pfam" id="PF02384">
    <property type="entry name" value="N6_Mtase"/>
    <property type="match status" value="1"/>
</dbReference>
<feature type="domain" description="DNA methylase adenine-specific" evidence="4">
    <location>
        <begin position="14"/>
        <end position="235"/>
    </location>
</feature>
<comment type="caution">
    <text evidence="5">The sequence shown here is derived from an EMBL/GenBank/DDBJ whole genome shotgun (WGS) entry which is preliminary data.</text>
</comment>
<accession>A0A3A1YQ60</accession>
<name>A0A3A1YQ60_9BURK</name>
<dbReference type="OrthoDB" id="9784823at2"/>
<dbReference type="Proteomes" id="UP000266206">
    <property type="component" value="Unassembled WGS sequence"/>
</dbReference>
<dbReference type="InterPro" id="IPR029063">
    <property type="entry name" value="SAM-dependent_MTases_sf"/>
</dbReference>
<dbReference type="PANTHER" id="PTHR42998:SF1">
    <property type="entry name" value="TYPE I RESTRICTION ENZYME HINDI METHYLASE SUBUNIT"/>
    <property type="match status" value="1"/>
</dbReference>
<dbReference type="SUPFAM" id="SSF116734">
    <property type="entry name" value="DNA methylase specificity domain"/>
    <property type="match status" value="1"/>
</dbReference>
<dbReference type="GO" id="GO:0008170">
    <property type="term" value="F:N-methyltransferase activity"/>
    <property type="evidence" value="ECO:0007669"/>
    <property type="project" value="InterPro"/>
</dbReference>
<gene>
    <name evidence="5" type="ORF">CJP73_10700</name>
</gene>
<dbReference type="GO" id="GO:0003677">
    <property type="term" value="F:DNA binding"/>
    <property type="evidence" value="ECO:0007669"/>
    <property type="project" value="UniProtKB-KW"/>
</dbReference>
<protein>
    <recommendedName>
        <fullName evidence="4">DNA methylase adenine-specific domain-containing protein</fullName>
    </recommendedName>
</protein>
<keyword evidence="3" id="KW-0238">DNA-binding</keyword>
<comment type="similarity">
    <text evidence="1">Belongs to the N(4)/N(6)-methyltransferase family.</text>
</comment>
<reference evidence="5 6" key="1">
    <citation type="submission" date="2017-08" db="EMBL/GenBank/DDBJ databases">
        <title>Pusillimonas indicus sp. nov., a member of the family Alcaligenaceae isolated from surface seawater.</title>
        <authorList>
            <person name="Li J."/>
        </authorList>
    </citation>
    <scope>NUCLEOTIDE SEQUENCE [LARGE SCALE GENOMIC DNA]</scope>
    <source>
        <strain evidence="5 6">L52-1-41</strain>
    </source>
</reference>
<evidence type="ECO:0000259" key="4">
    <source>
        <dbReference type="Pfam" id="PF02384"/>
    </source>
</evidence>
<dbReference type="EMBL" id="NQYH01000009">
    <property type="protein sequence ID" value="RIY40332.1"/>
    <property type="molecule type" value="Genomic_DNA"/>
</dbReference>
<dbReference type="SUPFAM" id="SSF53335">
    <property type="entry name" value="S-adenosyl-L-methionine-dependent methyltransferases"/>
    <property type="match status" value="1"/>
</dbReference>
<dbReference type="InterPro" id="IPR044946">
    <property type="entry name" value="Restrct_endonuc_typeI_TRD_sf"/>
</dbReference>
<evidence type="ECO:0000313" key="6">
    <source>
        <dbReference type="Proteomes" id="UP000266206"/>
    </source>
</evidence>
<dbReference type="GO" id="GO:0009307">
    <property type="term" value="P:DNA restriction-modification system"/>
    <property type="evidence" value="ECO:0007669"/>
    <property type="project" value="UniProtKB-KW"/>
</dbReference>
<dbReference type="PRINTS" id="PR00507">
    <property type="entry name" value="N12N6MTFRASE"/>
</dbReference>
<proteinExistence type="inferred from homology"/>
<dbReference type="InterPro" id="IPR052916">
    <property type="entry name" value="Type-I_RE_MTase_Subunit"/>
</dbReference>
<dbReference type="Gene3D" id="3.40.50.150">
    <property type="entry name" value="Vaccinia Virus protein VP39"/>
    <property type="match status" value="1"/>
</dbReference>
<keyword evidence="2" id="KW-0680">Restriction system</keyword>
<dbReference type="InterPro" id="IPR003356">
    <property type="entry name" value="DNA_methylase_A-5"/>
</dbReference>
<sequence>MLLAREMDLRRPSTNADQWGRYYTSPAVSRTLVDAMTRVRPKLILELCAGQGALANAALKKWKSANFVTVDTDLTATTVLDRLTSKASHTHHAHDALDDELADKIGVPLGSVDVGLCNPPYVRPRWRSSFGHILEDAGLSGALQSVHDAGADVLFIAQNLRLLRQRGKLGLILPDGLITGQKYRGLRKVLLRDHHVEQVVQLPRRAFTRTEAQTYLLVLSKCCGETPQVQLSQMSNRGEVSLPISIAADLAEHRLDYAFHASRTSTTRRGNTRQGTKTVGAYVNELIRGTTSSSQIDSCPLPVFHLGDFPQTRESAAVPIVPTKFIQSAGKTMELREKYRIANAGDILIARIGRNLHDKVCLLPRGICIISDCIYAIRAAPEHRETLLKYLLSDHGKAALKATSHGVGAKYLSRSDVLELVLPKK</sequence>
<dbReference type="AlphaFoldDB" id="A0A3A1YQ60"/>
<evidence type="ECO:0000256" key="2">
    <source>
        <dbReference type="ARBA" id="ARBA00022747"/>
    </source>
</evidence>
<dbReference type="Gene3D" id="3.90.220.20">
    <property type="entry name" value="DNA methylase specificity domains"/>
    <property type="match status" value="1"/>
</dbReference>
<evidence type="ECO:0000256" key="1">
    <source>
        <dbReference type="ARBA" id="ARBA00006594"/>
    </source>
</evidence>
<evidence type="ECO:0000256" key="3">
    <source>
        <dbReference type="ARBA" id="ARBA00023125"/>
    </source>
</evidence>
<evidence type="ECO:0000313" key="5">
    <source>
        <dbReference type="EMBL" id="RIY40332.1"/>
    </source>
</evidence>